<feature type="transmembrane region" description="Helical" evidence="1">
    <location>
        <begin position="20"/>
        <end position="39"/>
    </location>
</feature>
<name>A0ABS6JGB1_9BACI</name>
<keyword evidence="3" id="KW-1185">Reference proteome</keyword>
<comment type="caution">
    <text evidence="2">The sequence shown here is derived from an EMBL/GenBank/DDBJ whole genome shotgun (WGS) entry which is preliminary data.</text>
</comment>
<protein>
    <submittedName>
        <fullName evidence="2">Uncharacterized protein</fullName>
    </submittedName>
</protein>
<sequence length="204" mass="22957">MQRLIEVIFGEVDKDNKFLLVSYWSFVSMYLIILIFSVIPPIEWVSLTIFAVLFPVLFRVVFSLNSLILKKINIKGLLIAAGLFSFIVICFVGIMLFFSDNVAINATKSTSNGKVQLSIDKLKGTYQVAEFDVMEEGIILIPYQATVGEGTISLLVEKESEILWEESISLSEQGSIQFRSEIGTYEIHVFAEEASHIFVEVNNP</sequence>
<organism evidence="2 3">
    <name type="scientific">Evansella tamaricis</name>
    <dbReference type="NCBI Taxonomy" id="2069301"/>
    <lineage>
        <taxon>Bacteria</taxon>
        <taxon>Bacillati</taxon>
        <taxon>Bacillota</taxon>
        <taxon>Bacilli</taxon>
        <taxon>Bacillales</taxon>
        <taxon>Bacillaceae</taxon>
        <taxon>Evansella</taxon>
    </lineage>
</organism>
<keyword evidence="1" id="KW-0472">Membrane</keyword>
<evidence type="ECO:0000313" key="3">
    <source>
        <dbReference type="Proteomes" id="UP000784880"/>
    </source>
</evidence>
<keyword evidence="1" id="KW-0812">Transmembrane</keyword>
<feature type="transmembrane region" description="Helical" evidence="1">
    <location>
        <begin position="76"/>
        <end position="98"/>
    </location>
</feature>
<evidence type="ECO:0000313" key="2">
    <source>
        <dbReference type="EMBL" id="MBU9711470.1"/>
    </source>
</evidence>
<feature type="transmembrane region" description="Helical" evidence="1">
    <location>
        <begin position="45"/>
        <end position="64"/>
    </location>
</feature>
<accession>A0ABS6JGB1</accession>
<dbReference type="RefSeq" id="WP_217065368.1">
    <property type="nucleotide sequence ID" value="NZ_JAHQCS010000073.1"/>
</dbReference>
<keyword evidence="1" id="KW-1133">Transmembrane helix</keyword>
<evidence type="ECO:0000256" key="1">
    <source>
        <dbReference type="SAM" id="Phobius"/>
    </source>
</evidence>
<proteinExistence type="predicted"/>
<reference evidence="2 3" key="1">
    <citation type="submission" date="2021-06" db="EMBL/GenBank/DDBJ databases">
        <title>Bacillus sp. RD4P76, an endophyte from a halophyte.</title>
        <authorList>
            <person name="Sun J.-Q."/>
        </authorList>
    </citation>
    <scope>NUCLEOTIDE SEQUENCE [LARGE SCALE GENOMIC DNA]</scope>
    <source>
        <strain evidence="2 3">CGMCC 1.15917</strain>
    </source>
</reference>
<gene>
    <name evidence="2" type="ORF">KS419_06965</name>
</gene>
<dbReference type="Proteomes" id="UP000784880">
    <property type="component" value="Unassembled WGS sequence"/>
</dbReference>
<dbReference type="EMBL" id="JAHQCS010000073">
    <property type="protein sequence ID" value="MBU9711470.1"/>
    <property type="molecule type" value="Genomic_DNA"/>
</dbReference>